<dbReference type="InterPro" id="IPR004360">
    <property type="entry name" value="Glyas_Fos-R_dOase_dom"/>
</dbReference>
<evidence type="ECO:0000313" key="3">
    <source>
        <dbReference type="Proteomes" id="UP000192917"/>
    </source>
</evidence>
<keyword evidence="3" id="KW-1185">Reference proteome</keyword>
<dbReference type="CDD" id="cd07262">
    <property type="entry name" value="VOC_like"/>
    <property type="match status" value="2"/>
</dbReference>
<accession>A0A1Y6BM76</accession>
<dbReference type="PANTHER" id="PTHR35006:SF1">
    <property type="entry name" value="BLL2941 PROTEIN"/>
    <property type="match status" value="1"/>
</dbReference>
<gene>
    <name evidence="2" type="ORF">SAMN05428998_104279</name>
</gene>
<keyword evidence="2" id="KW-0560">Oxidoreductase</keyword>
<dbReference type="PROSITE" id="PS51819">
    <property type="entry name" value="VOC"/>
    <property type="match status" value="2"/>
</dbReference>
<evidence type="ECO:0000313" key="2">
    <source>
        <dbReference type="EMBL" id="SMF09873.1"/>
    </source>
</evidence>
<dbReference type="Proteomes" id="UP000192917">
    <property type="component" value="Unassembled WGS sequence"/>
</dbReference>
<dbReference type="GO" id="GO:0051213">
    <property type="term" value="F:dioxygenase activity"/>
    <property type="evidence" value="ECO:0007669"/>
    <property type="project" value="UniProtKB-KW"/>
</dbReference>
<dbReference type="SUPFAM" id="SSF54593">
    <property type="entry name" value="Glyoxalase/Bleomycin resistance protein/Dihydroxybiphenyl dioxygenase"/>
    <property type="match status" value="2"/>
</dbReference>
<dbReference type="Pfam" id="PF00903">
    <property type="entry name" value="Glyoxalase"/>
    <property type="match status" value="2"/>
</dbReference>
<dbReference type="InterPro" id="IPR037523">
    <property type="entry name" value="VOC_core"/>
</dbReference>
<protein>
    <submittedName>
        <fullName evidence="2">Catechol 2,3-dioxygenase</fullName>
    </submittedName>
</protein>
<sequence>MSRLDGITLGYRDRARAQAFYAAALAPLGMGALVEREAEVGFGRPGAAPVAWLLRPFNGLPPTWGNGTHVAFLAGSREAVEGFYKAGLAAGGLDEGAPGLRLHYADDYYAAYLRDPDGNKLQAVHYLGGDPATVEAEPFSHITLGCNDLERGRAFYDPVMASLGLARVVDEPDLSYGYGRAGSRLPWVYAHRTFDGRPATWANGFEVVWQADDPRQVEAWHAAGLANGGFDEGAPGPRSYRPGYFGAYLRDPDGNKLHAFCLAEGRDPLVRPTTE</sequence>
<dbReference type="EMBL" id="FWZX01000004">
    <property type="protein sequence ID" value="SMF09873.1"/>
    <property type="molecule type" value="Genomic_DNA"/>
</dbReference>
<feature type="domain" description="VOC" evidence="1">
    <location>
        <begin position="3"/>
        <end position="126"/>
    </location>
</feature>
<name>A0A1Y6BM76_9PROT</name>
<proteinExistence type="predicted"/>
<dbReference type="InterPro" id="IPR029068">
    <property type="entry name" value="Glyas_Bleomycin-R_OHBP_Dase"/>
</dbReference>
<dbReference type="RefSeq" id="WP_322111164.1">
    <property type="nucleotide sequence ID" value="NZ_FWZX01000004.1"/>
</dbReference>
<dbReference type="PANTHER" id="PTHR35006">
    <property type="entry name" value="GLYOXALASE FAMILY PROTEIN (AFU_ORTHOLOGUE AFUA_5G14830)"/>
    <property type="match status" value="1"/>
</dbReference>
<keyword evidence="2" id="KW-0223">Dioxygenase</keyword>
<evidence type="ECO:0000259" key="1">
    <source>
        <dbReference type="PROSITE" id="PS51819"/>
    </source>
</evidence>
<organism evidence="2 3">
    <name type="scientific">Tistlia consotensis USBA 355</name>
    <dbReference type="NCBI Taxonomy" id="560819"/>
    <lineage>
        <taxon>Bacteria</taxon>
        <taxon>Pseudomonadati</taxon>
        <taxon>Pseudomonadota</taxon>
        <taxon>Alphaproteobacteria</taxon>
        <taxon>Rhodospirillales</taxon>
        <taxon>Rhodovibrionaceae</taxon>
        <taxon>Tistlia</taxon>
    </lineage>
</organism>
<dbReference type="Gene3D" id="3.10.180.10">
    <property type="entry name" value="2,3-Dihydroxybiphenyl 1,2-Dioxygenase, domain 1"/>
    <property type="match status" value="2"/>
</dbReference>
<dbReference type="STRING" id="560819.SAMN05428998_104279"/>
<feature type="domain" description="VOC" evidence="1">
    <location>
        <begin position="138"/>
        <end position="262"/>
    </location>
</feature>
<dbReference type="AlphaFoldDB" id="A0A1Y6BM76"/>
<reference evidence="2 3" key="1">
    <citation type="submission" date="2017-04" db="EMBL/GenBank/DDBJ databases">
        <authorList>
            <person name="Afonso C.L."/>
            <person name="Miller P.J."/>
            <person name="Scott M.A."/>
            <person name="Spackman E."/>
            <person name="Goraichik I."/>
            <person name="Dimitrov K.M."/>
            <person name="Suarez D.L."/>
            <person name="Swayne D.E."/>
        </authorList>
    </citation>
    <scope>NUCLEOTIDE SEQUENCE [LARGE SCALE GENOMIC DNA]</scope>
    <source>
        <strain evidence="2 3">USBA 355</strain>
    </source>
</reference>